<dbReference type="Proteomes" id="UP000274661">
    <property type="component" value="Unassembled WGS sequence"/>
</dbReference>
<dbReference type="AlphaFoldDB" id="A0A429V7Q4"/>
<evidence type="ECO:0000313" key="1">
    <source>
        <dbReference type="EMBL" id="RST30001.1"/>
    </source>
</evidence>
<dbReference type="RefSeq" id="WP_126717837.1">
    <property type="nucleotide sequence ID" value="NZ_RWJF01000001.1"/>
</dbReference>
<name>A0A429V7Q4_9SPHN</name>
<dbReference type="EMBL" id="RWJF01000001">
    <property type="protein sequence ID" value="RST30001.1"/>
    <property type="molecule type" value="Genomic_DNA"/>
</dbReference>
<evidence type="ECO:0008006" key="3">
    <source>
        <dbReference type="Google" id="ProtNLM"/>
    </source>
</evidence>
<proteinExistence type="predicted"/>
<accession>A0A429V7Q4</accession>
<reference evidence="1 2" key="1">
    <citation type="submission" date="2018-12" db="EMBL/GenBank/DDBJ databases">
        <title>Sphingomonas sp. HMF7854 Genome sequencing and assembly.</title>
        <authorList>
            <person name="Cha I."/>
            <person name="Kang H."/>
            <person name="Kim H."/>
            <person name="Kang J."/>
            <person name="Joh K."/>
        </authorList>
    </citation>
    <scope>NUCLEOTIDE SEQUENCE [LARGE SCALE GENOMIC DNA]</scope>
    <source>
        <strain evidence="1 2">HMF7854</strain>
    </source>
</reference>
<organism evidence="1 2">
    <name type="scientific">Sphingomonas ginkgonis</name>
    <dbReference type="NCBI Taxonomy" id="2315330"/>
    <lineage>
        <taxon>Bacteria</taxon>
        <taxon>Pseudomonadati</taxon>
        <taxon>Pseudomonadota</taxon>
        <taxon>Alphaproteobacteria</taxon>
        <taxon>Sphingomonadales</taxon>
        <taxon>Sphingomonadaceae</taxon>
        <taxon>Sphingomonas</taxon>
    </lineage>
</organism>
<keyword evidence="2" id="KW-1185">Reference proteome</keyword>
<gene>
    <name evidence="1" type="ORF">HMF7854_03525</name>
</gene>
<comment type="caution">
    <text evidence="1">The sequence shown here is derived from an EMBL/GenBank/DDBJ whole genome shotgun (WGS) entry which is preliminary data.</text>
</comment>
<protein>
    <recommendedName>
        <fullName evidence="3">Acetolactate synthase</fullName>
    </recommendedName>
</protein>
<sequence length="86" mass="9451">MASLTIDFQPGEQTVPQILDCVGRHGCYIRSIRVIPTFARHASTLHLNLGGPSDPFHYMPLLGELESMDEIMGRIDMRPTEAGAAV</sequence>
<evidence type="ECO:0000313" key="2">
    <source>
        <dbReference type="Proteomes" id="UP000274661"/>
    </source>
</evidence>